<dbReference type="Pfam" id="PF13702">
    <property type="entry name" value="Lysozyme_like"/>
    <property type="match status" value="1"/>
</dbReference>
<dbReference type="SUPFAM" id="SSF53955">
    <property type="entry name" value="Lysozyme-like"/>
    <property type="match status" value="1"/>
</dbReference>
<dbReference type="Pfam" id="PF00877">
    <property type="entry name" value="NLPC_P60"/>
    <property type="match status" value="1"/>
</dbReference>
<dbReference type="SUPFAM" id="SSF54001">
    <property type="entry name" value="Cysteine proteinases"/>
    <property type="match status" value="1"/>
</dbReference>
<dbReference type="Proteomes" id="UP000548787">
    <property type="component" value="Unassembled WGS sequence"/>
</dbReference>
<reference evidence="6 7" key="1">
    <citation type="submission" date="2020-08" db="EMBL/GenBank/DDBJ databases">
        <title>Listeria ohnekaius sp. nov. and Listeria portnoyii sp. nov. isolated from non-agricultural and natural environments.</title>
        <authorList>
            <person name="Weller D."/>
            <person name="Belias A.M."/>
            <person name="Liao J."/>
            <person name="Guo S."/>
            <person name="Orsi R.H."/>
            <person name="Wiedmann M."/>
        </authorList>
    </citation>
    <scope>NUCLEOTIDE SEQUENCE [LARGE SCALE GENOMIC DNA]</scope>
    <source>
        <strain evidence="6 7">FSL W9-0585</strain>
    </source>
</reference>
<dbReference type="InterPro" id="IPR047194">
    <property type="entry name" value="CwlT-like_lysozyme"/>
</dbReference>
<dbReference type="EMBL" id="JABJVM010000003">
    <property type="protein sequence ID" value="MBA3925572.1"/>
    <property type="molecule type" value="Genomic_DNA"/>
</dbReference>
<protein>
    <submittedName>
        <fullName evidence="6">Transglycosylase SLT domain-containing protein</fullName>
    </submittedName>
</protein>
<gene>
    <name evidence="6" type="ORF">HPK16_04375</name>
</gene>
<keyword evidence="4" id="KW-0788">Thiol protease</keyword>
<dbReference type="InterPro" id="IPR000064">
    <property type="entry name" value="NLP_P60_dom"/>
</dbReference>
<evidence type="ECO:0000259" key="5">
    <source>
        <dbReference type="PROSITE" id="PS51935"/>
    </source>
</evidence>
<evidence type="ECO:0000256" key="2">
    <source>
        <dbReference type="ARBA" id="ARBA00022670"/>
    </source>
</evidence>
<keyword evidence="3" id="KW-0378">Hydrolase</keyword>
<evidence type="ECO:0000313" key="7">
    <source>
        <dbReference type="Proteomes" id="UP000548787"/>
    </source>
</evidence>
<dbReference type="RefSeq" id="WP_181675794.1">
    <property type="nucleotide sequence ID" value="NZ_JABJVM010000003.1"/>
</dbReference>
<evidence type="ECO:0000313" key="6">
    <source>
        <dbReference type="EMBL" id="MBA3925572.1"/>
    </source>
</evidence>
<keyword evidence="7" id="KW-1185">Reference proteome</keyword>
<dbReference type="InterPro" id="IPR023346">
    <property type="entry name" value="Lysozyme-like_dom_sf"/>
</dbReference>
<proteinExistence type="inferred from homology"/>
<dbReference type="PROSITE" id="PS51935">
    <property type="entry name" value="NLPC_P60"/>
    <property type="match status" value="1"/>
</dbReference>
<dbReference type="Gene3D" id="1.10.530.10">
    <property type="match status" value="1"/>
</dbReference>
<evidence type="ECO:0000256" key="4">
    <source>
        <dbReference type="ARBA" id="ARBA00022807"/>
    </source>
</evidence>
<dbReference type="AlphaFoldDB" id="A0A7W1T541"/>
<dbReference type="InterPro" id="IPR038765">
    <property type="entry name" value="Papain-like_cys_pep_sf"/>
</dbReference>
<organism evidence="6 7">
    <name type="scientific">Listeria rustica</name>
    <dbReference type="NCBI Taxonomy" id="2713503"/>
    <lineage>
        <taxon>Bacteria</taxon>
        <taxon>Bacillati</taxon>
        <taxon>Bacillota</taxon>
        <taxon>Bacilli</taxon>
        <taxon>Bacillales</taxon>
        <taxon>Listeriaceae</taxon>
        <taxon>Listeria</taxon>
    </lineage>
</organism>
<comment type="similarity">
    <text evidence="1">Belongs to the peptidase C40 family.</text>
</comment>
<accession>A0A7W1T541</accession>
<evidence type="ECO:0000256" key="3">
    <source>
        <dbReference type="ARBA" id="ARBA00022801"/>
    </source>
</evidence>
<keyword evidence="2" id="KW-0645">Protease</keyword>
<comment type="caution">
    <text evidence="6">The sequence shown here is derived from an EMBL/GenBank/DDBJ whole genome shotgun (WGS) entry which is preliminary data.</text>
</comment>
<name>A0A7W1T541_9LIST</name>
<dbReference type="CDD" id="cd16891">
    <property type="entry name" value="CwlT-like"/>
    <property type="match status" value="1"/>
</dbReference>
<feature type="domain" description="NlpC/P60" evidence="5">
    <location>
        <begin position="208"/>
        <end position="331"/>
    </location>
</feature>
<dbReference type="PANTHER" id="PTHR47053">
    <property type="entry name" value="MUREIN DD-ENDOPEPTIDASE MEPH-RELATED"/>
    <property type="match status" value="1"/>
</dbReference>
<dbReference type="Gene3D" id="3.90.1720.10">
    <property type="entry name" value="endopeptidase domain like (from Nostoc punctiforme)"/>
    <property type="match status" value="1"/>
</dbReference>
<dbReference type="GO" id="GO:0006508">
    <property type="term" value="P:proteolysis"/>
    <property type="evidence" value="ECO:0007669"/>
    <property type="project" value="UniProtKB-KW"/>
</dbReference>
<sequence>MLWKRIIKWGAPLLPFLGMLLLCLMVVAVFAGTGDDGEQESTMLESTTSSYGSTGLAPEIERFRPIFEKYAQKYGMTAQLNVIMALSMQESGGRVLDVMQSSESIGLPPNSILDPEKSIDVGIQHFKNVFQKAHGDIKLTLQSYNYGGGFIDYVQARGGAYTKELALSFSSYQASKLGWASYGDSSYVDHVMRYLQVTPSAGGTTVASGNFKKVMDEALKYQGNPYVWGGASPASGFDCSGLTSWCYRMAGVQLPRTAQEQFNTAKRVSETEARAGDLVFFSGTYEGKLITHVGIYLGGGKMYNSNDSGIEYSSVTTGYWKAHFYSYGRVLN</sequence>
<dbReference type="InterPro" id="IPR051202">
    <property type="entry name" value="Peptidase_C40"/>
</dbReference>
<evidence type="ECO:0000256" key="1">
    <source>
        <dbReference type="ARBA" id="ARBA00007074"/>
    </source>
</evidence>
<dbReference type="GO" id="GO:0008234">
    <property type="term" value="F:cysteine-type peptidase activity"/>
    <property type="evidence" value="ECO:0007669"/>
    <property type="project" value="UniProtKB-KW"/>
</dbReference>
<dbReference type="PANTHER" id="PTHR47053:SF5">
    <property type="entry name" value="BIFUNCTIONAL MURAMIDASE_DL-ENDOPEPTIDASE CWLT"/>
    <property type="match status" value="1"/>
</dbReference>